<sequence length="132" mass="13979">MKRFLGIVLLVGICALSVAGCSIPVNNVTNHWVNNKTVSPSSLPSVVVQFVDRAGAKVGDPHPKIINATTDTDDATQKPMYSLVIAGSFTYGTHHANKLPMIVLADGTAGDFVSPTDNTFNKIPLFKQSPAS</sequence>
<evidence type="ECO:0000256" key="1">
    <source>
        <dbReference type="SAM" id="SignalP"/>
    </source>
</evidence>
<keyword evidence="1" id="KW-0732">Signal</keyword>
<gene>
    <name evidence="2" type="ORF">JZ786_05595</name>
</gene>
<evidence type="ECO:0008006" key="4">
    <source>
        <dbReference type="Google" id="ProtNLM"/>
    </source>
</evidence>
<evidence type="ECO:0000313" key="3">
    <source>
        <dbReference type="Proteomes" id="UP000663505"/>
    </source>
</evidence>
<feature type="signal peptide" evidence="1">
    <location>
        <begin position="1"/>
        <end position="19"/>
    </location>
</feature>
<dbReference type="PROSITE" id="PS51257">
    <property type="entry name" value="PROKAR_LIPOPROTEIN"/>
    <property type="match status" value="1"/>
</dbReference>
<name>A0A9X7W0F1_9BACL</name>
<dbReference type="AlphaFoldDB" id="A0A9X7W0F1"/>
<accession>A0A9X7W0F1</accession>
<proteinExistence type="predicted"/>
<dbReference type="Proteomes" id="UP000663505">
    <property type="component" value="Chromosome"/>
</dbReference>
<dbReference type="KEGG" id="afx:JZ786_05595"/>
<dbReference type="EMBL" id="CP071182">
    <property type="protein sequence ID" value="QSO48463.1"/>
    <property type="molecule type" value="Genomic_DNA"/>
</dbReference>
<evidence type="ECO:0000313" key="2">
    <source>
        <dbReference type="EMBL" id="QSO48463.1"/>
    </source>
</evidence>
<organism evidence="2 3">
    <name type="scientific">Alicyclobacillus mengziensis</name>
    <dbReference type="NCBI Taxonomy" id="2931921"/>
    <lineage>
        <taxon>Bacteria</taxon>
        <taxon>Bacillati</taxon>
        <taxon>Bacillota</taxon>
        <taxon>Bacilli</taxon>
        <taxon>Bacillales</taxon>
        <taxon>Alicyclobacillaceae</taxon>
        <taxon>Alicyclobacillus</taxon>
    </lineage>
</organism>
<reference evidence="2 3" key="1">
    <citation type="submission" date="2021-02" db="EMBL/GenBank/DDBJ databases">
        <title>Alicyclobacillus curvatus sp. nov. and Alicyclobacillus mengziensis sp. nov., two acidophilic bacteria isolated from acid mine drainage.</title>
        <authorList>
            <person name="Huang Y."/>
        </authorList>
    </citation>
    <scope>NUCLEOTIDE SEQUENCE [LARGE SCALE GENOMIC DNA]</scope>
    <source>
        <strain evidence="2 3">S30H14</strain>
    </source>
</reference>
<feature type="chain" id="PRO_5040818861" description="Lipoprotein" evidence="1">
    <location>
        <begin position="20"/>
        <end position="132"/>
    </location>
</feature>
<dbReference type="RefSeq" id="WP_206657798.1">
    <property type="nucleotide sequence ID" value="NZ_CP071182.1"/>
</dbReference>
<protein>
    <recommendedName>
        <fullName evidence="4">Lipoprotein</fullName>
    </recommendedName>
</protein>
<keyword evidence="3" id="KW-1185">Reference proteome</keyword>